<proteinExistence type="inferred from homology"/>
<comment type="caution">
    <text evidence="8">The sequence shown here is derived from an EMBL/GenBank/DDBJ whole genome shotgun (WGS) entry which is preliminary data.</text>
</comment>
<evidence type="ECO:0000256" key="6">
    <source>
        <dbReference type="ARBA" id="ARBA00023014"/>
    </source>
</evidence>
<evidence type="ECO:0000259" key="7">
    <source>
        <dbReference type="Pfam" id="PF01058"/>
    </source>
</evidence>
<sequence>MWHILKYVARRGRVTEPAPEPLEGARRPAHLIHHEILAILGRALAIRHVDAGSCNGCELEINALNNPYYNIEGLGIRFVASPRHADLLLVTGPVSRHMEVALRRTYDATPAPKLVVAVGDCGCNGGIFGESYASCGGVANVIPVDVTVPGCPPPPAELLAGILAAVQARPPSGEGMAAQEDFAPGFN</sequence>
<evidence type="ECO:0000313" key="8">
    <source>
        <dbReference type="EMBL" id="NMF90207.1"/>
    </source>
</evidence>
<dbReference type="SUPFAM" id="SSF56770">
    <property type="entry name" value="HydA/Nqo6-like"/>
    <property type="match status" value="1"/>
</dbReference>
<keyword evidence="5" id="KW-0408">Iron</keyword>
<evidence type="ECO:0000256" key="1">
    <source>
        <dbReference type="ARBA" id="ARBA00001966"/>
    </source>
</evidence>
<name>A0ABX1MYT3_9RHOO</name>
<evidence type="ECO:0000256" key="2">
    <source>
        <dbReference type="ARBA" id="ARBA00009173"/>
    </source>
</evidence>
<gene>
    <name evidence="8" type="ORF">GPA26_17195</name>
</gene>
<organism evidence="8 9">
    <name type="scientific">Aromatoleum petrolei</name>
    <dbReference type="NCBI Taxonomy" id="76116"/>
    <lineage>
        <taxon>Bacteria</taxon>
        <taxon>Pseudomonadati</taxon>
        <taxon>Pseudomonadota</taxon>
        <taxon>Betaproteobacteria</taxon>
        <taxon>Rhodocyclales</taxon>
        <taxon>Rhodocyclaceae</taxon>
        <taxon>Aromatoleum</taxon>
    </lineage>
</organism>
<evidence type="ECO:0000256" key="5">
    <source>
        <dbReference type="ARBA" id="ARBA00023004"/>
    </source>
</evidence>
<feature type="domain" description="NADH:ubiquinone oxidoreductase-like 20kDa subunit" evidence="7">
    <location>
        <begin position="54"/>
        <end position="164"/>
    </location>
</feature>
<protein>
    <submittedName>
        <fullName evidence="8">Formate hydrogenlyase</fullName>
    </submittedName>
</protein>
<evidence type="ECO:0000313" key="9">
    <source>
        <dbReference type="Proteomes" id="UP000652074"/>
    </source>
</evidence>
<dbReference type="Gene3D" id="3.40.50.12280">
    <property type="match status" value="1"/>
</dbReference>
<evidence type="ECO:0000256" key="3">
    <source>
        <dbReference type="ARBA" id="ARBA00022485"/>
    </source>
</evidence>
<keyword evidence="4" id="KW-0479">Metal-binding</keyword>
<dbReference type="InterPro" id="IPR052375">
    <property type="entry name" value="Complex_I_20kDa-like"/>
</dbReference>
<comment type="similarity">
    <text evidence="2">Belongs to the complex I 20 kDa subunit family.</text>
</comment>
<comment type="cofactor">
    <cofactor evidence="1">
        <name>[4Fe-4S] cluster</name>
        <dbReference type="ChEBI" id="CHEBI:49883"/>
    </cofactor>
</comment>
<dbReference type="InterPro" id="IPR006137">
    <property type="entry name" value="NADH_UbQ_OxRdtase-like_20kDa"/>
</dbReference>
<evidence type="ECO:0000256" key="4">
    <source>
        <dbReference type="ARBA" id="ARBA00022723"/>
    </source>
</evidence>
<dbReference type="RefSeq" id="WP_169207558.1">
    <property type="nucleotide sequence ID" value="NZ_CP059560.1"/>
</dbReference>
<keyword evidence="3" id="KW-0004">4Fe-4S</keyword>
<dbReference type="PANTHER" id="PTHR42989">
    <property type="entry name" value="HYDROGENASE-4 COMPONENT I"/>
    <property type="match status" value="1"/>
</dbReference>
<keyword evidence="6" id="KW-0411">Iron-sulfur</keyword>
<dbReference type="Proteomes" id="UP000652074">
    <property type="component" value="Unassembled WGS sequence"/>
</dbReference>
<dbReference type="PANTHER" id="PTHR42989:SF1">
    <property type="entry name" value="FORMATE HYDROGENLYASE SUBUNIT 7-RELATED"/>
    <property type="match status" value="1"/>
</dbReference>
<keyword evidence="9" id="KW-1185">Reference proteome</keyword>
<dbReference type="Pfam" id="PF01058">
    <property type="entry name" value="Oxidored_q6"/>
    <property type="match status" value="1"/>
</dbReference>
<reference evidence="8 9" key="1">
    <citation type="submission" date="2019-12" db="EMBL/GenBank/DDBJ databases">
        <title>Comparative genomics gives insights into the taxonomy of the Azoarcus-Aromatoleum group and reveals separate origins of nif in the plant-associated Azoarcus and non-plant-associated Aromatoleum sub-groups.</title>
        <authorList>
            <person name="Lafos M."/>
            <person name="Maluk M."/>
            <person name="Batista M."/>
            <person name="Junghare M."/>
            <person name="Carmona M."/>
            <person name="Faoro H."/>
            <person name="Cruz L.M."/>
            <person name="Battistoni F."/>
            <person name="De Souza E."/>
            <person name="Pedrosa F."/>
            <person name="Chen W.-M."/>
            <person name="Poole P.S."/>
            <person name="Dixon R.A."/>
            <person name="James E.K."/>
        </authorList>
    </citation>
    <scope>NUCLEOTIDE SEQUENCE [LARGE SCALE GENOMIC DNA]</scope>
    <source>
        <strain evidence="8 9">ToN1</strain>
    </source>
</reference>
<dbReference type="EMBL" id="WTVR01000037">
    <property type="protein sequence ID" value="NMF90207.1"/>
    <property type="molecule type" value="Genomic_DNA"/>
</dbReference>
<accession>A0ABX1MYT3</accession>